<proteinExistence type="predicted"/>
<dbReference type="InterPro" id="IPR008003">
    <property type="entry name" value="DUF739"/>
</dbReference>
<dbReference type="EMBL" id="BK032640">
    <property type="protein sequence ID" value="DAF52601.1"/>
    <property type="molecule type" value="Genomic_DNA"/>
</dbReference>
<accession>A0A8S5SNM4</accession>
<name>A0A8S5SNM4_9CAUD</name>
<dbReference type="GO" id="GO:0003677">
    <property type="term" value="F:DNA binding"/>
    <property type="evidence" value="ECO:0007669"/>
    <property type="project" value="InterPro"/>
</dbReference>
<protein>
    <submittedName>
        <fullName evidence="1">Uncharacterized protein</fullName>
    </submittedName>
</protein>
<evidence type="ECO:0000313" key="1">
    <source>
        <dbReference type="EMBL" id="DAF52601.1"/>
    </source>
</evidence>
<dbReference type="SUPFAM" id="SSF47413">
    <property type="entry name" value="lambda repressor-like DNA-binding domains"/>
    <property type="match status" value="1"/>
</dbReference>
<sequence>MNYAKLRGRIRELYNSEKNFAESIGKTQNWLSKILNGKKEIKRSEIELFISKLNIDEAEINIYFFN</sequence>
<dbReference type="Pfam" id="PF05339">
    <property type="entry name" value="DUF739"/>
    <property type="match status" value="1"/>
</dbReference>
<reference evidence="1" key="1">
    <citation type="journal article" date="2021" name="Proc. Natl. Acad. Sci. U.S.A.">
        <title>A Catalog of Tens of Thousands of Viruses from Human Metagenomes Reveals Hidden Associations with Chronic Diseases.</title>
        <authorList>
            <person name="Tisza M.J."/>
            <person name="Buck C.B."/>
        </authorList>
    </citation>
    <scope>NUCLEOTIDE SEQUENCE</scope>
    <source>
        <strain evidence="1">CtnR613</strain>
    </source>
</reference>
<organism evidence="1">
    <name type="scientific">Siphoviridae sp. ctnR613</name>
    <dbReference type="NCBI Taxonomy" id="2827939"/>
    <lineage>
        <taxon>Viruses</taxon>
        <taxon>Duplodnaviria</taxon>
        <taxon>Heunggongvirae</taxon>
        <taxon>Uroviricota</taxon>
        <taxon>Caudoviricetes</taxon>
    </lineage>
</organism>
<dbReference type="InterPro" id="IPR010982">
    <property type="entry name" value="Lambda_DNA-bd_dom_sf"/>
</dbReference>